<evidence type="ECO:0000313" key="2">
    <source>
        <dbReference type="EMBL" id="KAF9503167.1"/>
    </source>
</evidence>
<name>A0A9P6DG33_9AGAM</name>
<evidence type="ECO:0000313" key="3">
    <source>
        <dbReference type="Proteomes" id="UP000886523"/>
    </source>
</evidence>
<accession>A0A9P6DG33</accession>
<evidence type="ECO:0000256" key="1">
    <source>
        <dbReference type="SAM" id="MobiDB-lite"/>
    </source>
</evidence>
<proteinExistence type="predicted"/>
<keyword evidence="3" id="KW-1185">Reference proteome</keyword>
<dbReference type="EMBL" id="MU129425">
    <property type="protein sequence ID" value="KAF9503167.1"/>
    <property type="molecule type" value="Genomic_DNA"/>
</dbReference>
<dbReference type="AlphaFoldDB" id="A0A9P6DG33"/>
<dbReference type="Proteomes" id="UP000886523">
    <property type="component" value="Unassembled WGS sequence"/>
</dbReference>
<protein>
    <submittedName>
        <fullName evidence="2">Uncharacterized protein</fullName>
    </submittedName>
</protein>
<feature type="region of interest" description="Disordered" evidence="1">
    <location>
        <begin position="1"/>
        <end position="65"/>
    </location>
</feature>
<organism evidence="2 3">
    <name type="scientific">Hydnum rufescens UP504</name>
    <dbReference type="NCBI Taxonomy" id="1448309"/>
    <lineage>
        <taxon>Eukaryota</taxon>
        <taxon>Fungi</taxon>
        <taxon>Dikarya</taxon>
        <taxon>Basidiomycota</taxon>
        <taxon>Agaricomycotina</taxon>
        <taxon>Agaricomycetes</taxon>
        <taxon>Cantharellales</taxon>
        <taxon>Hydnaceae</taxon>
        <taxon>Hydnum</taxon>
    </lineage>
</organism>
<comment type="caution">
    <text evidence="2">The sequence shown here is derived from an EMBL/GenBank/DDBJ whole genome shotgun (WGS) entry which is preliminary data.</text>
</comment>
<reference evidence="2" key="1">
    <citation type="journal article" date="2020" name="Nat. Commun.">
        <title>Large-scale genome sequencing of mycorrhizal fungi provides insights into the early evolution of symbiotic traits.</title>
        <authorList>
            <person name="Miyauchi S."/>
            <person name="Kiss E."/>
            <person name="Kuo A."/>
            <person name="Drula E."/>
            <person name="Kohler A."/>
            <person name="Sanchez-Garcia M."/>
            <person name="Morin E."/>
            <person name="Andreopoulos B."/>
            <person name="Barry K.W."/>
            <person name="Bonito G."/>
            <person name="Buee M."/>
            <person name="Carver A."/>
            <person name="Chen C."/>
            <person name="Cichocki N."/>
            <person name="Clum A."/>
            <person name="Culley D."/>
            <person name="Crous P.W."/>
            <person name="Fauchery L."/>
            <person name="Girlanda M."/>
            <person name="Hayes R.D."/>
            <person name="Keri Z."/>
            <person name="LaButti K."/>
            <person name="Lipzen A."/>
            <person name="Lombard V."/>
            <person name="Magnuson J."/>
            <person name="Maillard F."/>
            <person name="Murat C."/>
            <person name="Nolan M."/>
            <person name="Ohm R.A."/>
            <person name="Pangilinan J."/>
            <person name="Pereira M.F."/>
            <person name="Perotto S."/>
            <person name="Peter M."/>
            <person name="Pfister S."/>
            <person name="Riley R."/>
            <person name="Sitrit Y."/>
            <person name="Stielow J.B."/>
            <person name="Szollosi G."/>
            <person name="Zifcakova L."/>
            <person name="Stursova M."/>
            <person name="Spatafora J.W."/>
            <person name="Tedersoo L."/>
            <person name="Vaario L.M."/>
            <person name="Yamada A."/>
            <person name="Yan M."/>
            <person name="Wang P."/>
            <person name="Xu J."/>
            <person name="Bruns T."/>
            <person name="Baldrian P."/>
            <person name="Vilgalys R."/>
            <person name="Dunand C."/>
            <person name="Henrissat B."/>
            <person name="Grigoriev I.V."/>
            <person name="Hibbett D."/>
            <person name="Nagy L.G."/>
            <person name="Martin F.M."/>
        </authorList>
    </citation>
    <scope>NUCLEOTIDE SEQUENCE</scope>
    <source>
        <strain evidence="2">UP504</strain>
    </source>
</reference>
<sequence>MHDQQDPCKTRTGPHTLQVHKSKALTPNPNDDDTKPGGHPKINEGQNPHKTVHVQPPNPHNEGQNTVPHTCCGRCVVLSGPSLHETPSDKNVKYSTTHPPEWVCGTIYCYSRSPLCQNPPNESMDEAPHVVPMSAAKRVQPYATLPHPSAVGVVISDYLYWRGRSGHPTRMKPIPVR</sequence>
<gene>
    <name evidence="2" type="ORF">BS47DRAFT_1452724</name>
</gene>